<protein>
    <submittedName>
        <fullName evidence="3">YceI family protein</fullName>
    </submittedName>
</protein>
<accession>A0A7Y3W565</accession>
<organism evidence="3 4">
    <name type="scientific">Parvularcula mediterranea</name>
    <dbReference type="NCBI Taxonomy" id="2732508"/>
    <lineage>
        <taxon>Bacteria</taxon>
        <taxon>Pseudomonadati</taxon>
        <taxon>Pseudomonadota</taxon>
        <taxon>Alphaproteobacteria</taxon>
        <taxon>Parvularculales</taxon>
        <taxon>Parvularculaceae</taxon>
        <taxon>Parvularcula</taxon>
    </lineage>
</organism>
<evidence type="ECO:0000256" key="1">
    <source>
        <dbReference type="SAM" id="SignalP"/>
    </source>
</evidence>
<sequence length="199" mass="20905">MKLFATAALAALSLSTAAVAQDVPSGTYQLDPTHTTVIWGVSHAGFSLYRGSFEEVGGAIEWNADRPARSSMMVTIGADSVDVPAAVSHAGNDTFAEDIAKNALGSETQPEITFKTTKLKKTGDKTGVVTGDLSFNGKTGEITMDVELVGSGDFMGTPKLGFSGKTTIDRTKWGSDAWTQFGIGTDVTIEINAEFAKTE</sequence>
<dbReference type="AlphaFoldDB" id="A0A7Y3W565"/>
<feature type="domain" description="Lipid/polyisoprenoid-binding YceI-like" evidence="2">
    <location>
        <begin position="27"/>
        <end position="196"/>
    </location>
</feature>
<comment type="caution">
    <text evidence="3">The sequence shown here is derived from an EMBL/GenBank/DDBJ whole genome shotgun (WGS) entry which is preliminary data.</text>
</comment>
<gene>
    <name evidence="3" type="ORF">HK107_08195</name>
</gene>
<name>A0A7Y3W565_9PROT</name>
<reference evidence="3 4" key="1">
    <citation type="submission" date="2020-05" db="EMBL/GenBank/DDBJ databases">
        <title>Parvularcula mediterraneae sp. nov., isolated from polypropylene straw from shallow seawater of the seashore of Laganas in Zakynthos island, Greece.</title>
        <authorList>
            <person name="Szabo I."/>
            <person name="Al-Omari J."/>
            <person name="Rado J."/>
            <person name="Szerdahelyi G.S."/>
        </authorList>
    </citation>
    <scope>NUCLEOTIDE SEQUENCE [LARGE SCALE GENOMIC DNA]</scope>
    <source>
        <strain evidence="3 4">ZS-1/3</strain>
    </source>
</reference>
<dbReference type="PANTHER" id="PTHR34406:SF1">
    <property type="entry name" value="PROTEIN YCEI"/>
    <property type="match status" value="1"/>
</dbReference>
<evidence type="ECO:0000259" key="2">
    <source>
        <dbReference type="SMART" id="SM00867"/>
    </source>
</evidence>
<dbReference type="InterPro" id="IPR036761">
    <property type="entry name" value="TTHA0802/YceI-like_sf"/>
</dbReference>
<evidence type="ECO:0000313" key="3">
    <source>
        <dbReference type="EMBL" id="NNU16299.1"/>
    </source>
</evidence>
<evidence type="ECO:0000313" key="4">
    <source>
        <dbReference type="Proteomes" id="UP000536835"/>
    </source>
</evidence>
<feature type="chain" id="PRO_5031107718" evidence="1">
    <location>
        <begin position="21"/>
        <end position="199"/>
    </location>
</feature>
<keyword evidence="1" id="KW-0732">Signal</keyword>
<dbReference type="SMART" id="SM00867">
    <property type="entry name" value="YceI"/>
    <property type="match status" value="1"/>
</dbReference>
<dbReference type="Gene3D" id="2.40.128.110">
    <property type="entry name" value="Lipid/polyisoprenoid-binding, YceI-like"/>
    <property type="match status" value="1"/>
</dbReference>
<feature type="signal peptide" evidence="1">
    <location>
        <begin position="1"/>
        <end position="20"/>
    </location>
</feature>
<keyword evidence="4" id="KW-1185">Reference proteome</keyword>
<dbReference type="EMBL" id="JABFCX010000002">
    <property type="protein sequence ID" value="NNU16299.1"/>
    <property type="molecule type" value="Genomic_DNA"/>
</dbReference>
<dbReference type="RefSeq" id="WP_173198400.1">
    <property type="nucleotide sequence ID" value="NZ_JABFCX010000002.1"/>
</dbReference>
<dbReference type="Pfam" id="PF04264">
    <property type="entry name" value="YceI"/>
    <property type="match status" value="1"/>
</dbReference>
<dbReference type="InterPro" id="IPR007372">
    <property type="entry name" value="Lipid/polyisoprenoid-bd_YceI"/>
</dbReference>
<dbReference type="SUPFAM" id="SSF101874">
    <property type="entry name" value="YceI-like"/>
    <property type="match status" value="1"/>
</dbReference>
<dbReference type="Proteomes" id="UP000536835">
    <property type="component" value="Unassembled WGS sequence"/>
</dbReference>
<proteinExistence type="predicted"/>
<dbReference type="PANTHER" id="PTHR34406">
    <property type="entry name" value="PROTEIN YCEI"/>
    <property type="match status" value="1"/>
</dbReference>